<dbReference type="SUPFAM" id="SSF56300">
    <property type="entry name" value="Metallo-dependent phosphatases"/>
    <property type="match status" value="1"/>
</dbReference>
<dbReference type="Proteomes" id="UP000431401">
    <property type="component" value="Unassembled WGS sequence"/>
</dbReference>
<dbReference type="GO" id="GO:0004115">
    <property type="term" value="F:3',5'-cyclic-AMP phosphodiesterase activity"/>
    <property type="evidence" value="ECO:0007669"/>
    <property type="project" value="UniProtKB-EC"/>
</dbReference>
<reference evidence="6 7" key="1">
    <citation type="submission" date="2019-10" db="EMBL/GenBank/DDBJ databases">
        <title>Nocardia macrotermitis sp. nov. and Nocardia aurantia sp. nov., isolated from the gut of fungus growing-termite Macrotermes natalensis.</title>
        <authorList>
            <person name="Benndorf R."/>
            <person name="Schwitalla J."/>
            <person name="Martin K."/>
            <person name="De Beer W."/>
            <person name="Kaster A.-K."/>
            <person name="Vollmers J."/>
            <person name="Poulsen M."/>
            <person name="Beemelmanns C."/>
        </authorList>
    </citation>
    <scope>NUCLEOTIDE SEQUENCE [LARGE SCALE GENOMIC DNA]</scope>
    <source>
        <strain evidence="6 7">RB56</strain>
    </source>
</reference>
<evidence type="ECO:0000256" key="1">
    <source>
        <dbReference type="ARBA" id="ARBA00022723"/>
    </source>
</evidence>
<protein>
    <submittedName>
        <fullName evidence="6">3',5'-cyclic adenosine monophosphate phosphodiesterase CpdA</fullName>
        <ecNumber evidence="6">3.1.4.53</ecNumber>
    </submittedName>
</protein>
<dbReference type="PANTHER" id="PTHR42988:SF2">
    <property type="entry name" value="CYCLIC NUCLEOTIDE PHOSPHODIESTERASE CBUA0032-RELATED"/>
    <property type="match status" value="1"/>
</dbReference>
<dbReference type="InterPro" id="IPR050884">
    <property type="entry name" value="CNP_phosphodiesterase-III"/>
</dbReference>
<evidence type="ECO:0000256" key="2">
    <source>
        <dbReference type="ARBA" id="ARBA00022801"/>
    </source>
</evidence>
<dbReference type="Gene3D" id="3.60.21.10">
    <property type="match status" value="1"/>
</dbReference>
<feature type="domain" description="Calcineurin-like phosphoesterase" evidence="5">
    <location>
        <begin position="4"/>
        <end position="188"/>
    </location>
</feature>
<comment type="caution">
    <text evidence="6">The sequence shown here is derived from an EMBL/GenBank/DDBJ whole genome shotgun (WGS) entry which is preliminary data.</text>
</comment>
<accession>A0A7K0DG45</accession>
<gene>
    <name evidence="6" type="primary">cpdA_1</name>
    <name evidence="6" type="ORF">NRB56_03290</name>
</gene>
<name>A0A7K0DG45_9NOCA</name>
<evidence type="ECO:0000313" key="6">
    <source>
        <dbReference type="EMBL" id="MQY24776.1"/>
    </source>
</evidence>
<keyword evidence="1" id="KW-0479">Metal-binding</keyword>
<comment type="similarity">
    <text evidence="4">Belongs to the cyclic nucleotide phosphodiesterase class-III family.</text>
</comment>
<keyword evidence="3" id="KW-0408">Iron</keyword>
<evidence type="ECO:0000256" key="3">
    <source>
        <dbReference type="ARBA" id="ARBA00023004"/>
    </source>
</evidence>
<keyword evidence="2 6" id="KW-0378">Hydrolase</keyword>
<dbReference type="OrthoDB" id="5241795at2"/>
<dbReference type="PANTHER" id="PTHR42988">
    <property type="entry name" value="PHOSPHOHYDROLASE"/>
    <property type="match status" value="1"/>
</dbReference>
<keyword evidence="7" id="KW-1185">Reference proteome</keyword>
<dbReference type="RefSeq" id="WP_153338666.1">
    <property type="nucleotide sequence ID" value="NZ_WEGI01000001.1"/>
</dbReference>
<dbReference type="InterPro" id="IPR004843">
    <property type="entry name" value="Calcineurin-like_PHP"/>
</dbReference>
<dbReference type="EC" id="3.1.4.53" evidence="6"/>
<dbReference type="GO" id="GO:0046872">
    <property type="term" value="F:metal ion binding"/>
    <property type="evidence" value="ECO:0007669"/>
    <property type="project" value="UniProtKB-KW"/>
</dbReference>
<dbReference type="AlphaFoldDB" id="A0A7K0DG45"/>
<evidence type="ECO:0000313" key="7">
    <source>
        <dbReference type="Proteomes" id="UP000431401"/>
    </source>
</evidence>
<dbReference type="InterPro" id="IPR029052">
    <property type="entry name" value="Metallo-depent_PP-like"/>
</dbReference>
<evidence type="ECO:0000259" key="5">
    <source>
        <dbReference type="Pfam" id="PF00149"/>
    </source>
</evidence>
<sequence length="259" mass="28028">MILLAQLSDTHFDLHERNAERVEAVMAYLADLPRRPDAILVTGDITDTGERGQYEQARTALLADLEMRFMPGNHDDRAGLREVLLREPPTTGPLNQALRLPGVTVALLDSTVPGRSDGELSAGTLAWLADMLRDTPAADAVLVALHHPPLPMYSTVVDPIRLTNPEPLERLVAADDRIVGVISGHMHAMGTTLFGGRPLVVAPSVASLIGGVWEVARPGQVPIDYGPDPSILLHVIEDRRLTTIVRTVPMGGRIAVQPR</sequence>
<dbReference type="Pfam" id="PF00149">
    <property type="entry name" value="Metallophos"/>
    <property type="match status" value="1"/>
</dbReference>
<dbReference type="EMBL" id="WEGI01000001">
    <property type="protein sequence ID" value="MQY24776.1"/>
    <property type="molecule type" value="Genomic_DNA"/>
</dbReference>
<proteinExistence type="inferred from homology"/>
<organism evidence="6 7">
    <name type="scientific">Nocardia aurantia</name>
    <dbReference type="NCBI Taxonomy" id="2585199"/>
    <lineage>
        <taxon>Bacteria</taxon>
        <taxon>Bacillati</taxon>
        <taxon>Actinomycetota</taxon>
        <taxon>Actinomycetes</taxon>
        <taxon>Mycobacteriales</taxon>
        <taxon>Nocardiaceae</taxon>
        <taxon>Nocardia</taxon>
    </lineage>
</organism>
<evidence type="ECO:0000256" key="4">
    <source>
        <dbReference type="ARBA" id="ARBA00025742"/>
    </source>
</evidence>